<dbReference type="InterPro" id="IPR001466">
    <property type="entry name" value="Beta-lactam-related"/>
</dbReference>
<dbReference type="SUPFAM" id="SSF56601">
    <property type="entry name" value="beta-lactamase/transpeptidase-like"/>
    <property type="match status" value="1"/>
</dbReference>
<dbReference type="PANTHER" id="PTHR46825:SF9">
    <property type="entry name" value="BETA-LACTAMASE-RELATED DOMAIN-CONTAINING PROTEIN"/>
    <property type="match status" value="1"/>
</dbReference>
<organism evidence="4 5">
    <name type="scientific">Claviceps africana</name>
    <dbReference type="NCBI Taxonomy" id="83212"/>
    <lineage>
        <taxon>Eukaryota</taxon>
        <taxon>Fungi</taxon>
        <taxon>Dikarya</taxon>
        <taxon>Ascomycota</taxon>
        <taxon>Pezizomycotina</taxon>
        <taxon>Sordariomycetes</taxon>
        <taxon>Hypocreomycetidae</taxon>
        <taxon>Hypocreales</taxon>
        <taxon>Clavicipitaceae</taxon>
        <taxon>Claviceps</taxon>
    </lineage>
</organism>
<comment type="caution">
    <text evidence="4">The sequence shown here is derived from an EMBL/GenBank/DDBJ whole genome shotgun (WGS) entry which is preliminary data.</text>
</comment>
<accession>A0A8K0J9Q8</accession>
<evidence type="ECO:0000313" key="4">
    <source>
        <dbReference type="EMBL" id="KAG5927431.1"/>
    </source>
</evidence>
<dbReference type="InterPro" id="IPR050491">
    <property type="entry name" value="AmpC-like"/>
</dbReference>
<name>A0A8K0J9Q8_9HYPO</name>
<protein>
    <recommendedName>
        <fullName evidence="6">Beta-lactamase-related domain-containing protein</fullName>
    </recommendedName>
</protein>
<evidence type="ECO:0000256" key="1">
    <source>
        <dbReference type="ARBA" id="ARBA00038215"/>
    </source>
</evidence>
<dbReference type="Gene3D" id="3.40.710.10">
    <property type="entry name" value="DD-peptidase/beta-lactamase superfamily"/>
    <property type="match status" value="1"/>
</dbReference>
<evidence type="ECO:0008006" key="6">
    <source>
        <dbReference type="Google" id="ProtNLM"/>
    </source>
</evidence>
<dbReference type="OrthoDB" id="10250282at2759"/>
<dbReference type="InterPro" id="IPR012338">
    <property type="entry name" value="Beta-lactam/transpept-like"/>
</dbReference>
<feature type="domain" description="Beta-lactamase-related" evidence="2">
    <location>
        <begin position="28"/>
        <end position="369"/>
    </location>
</feature>
<sequence length="538" mass="59075">MQTIPPLSVQKGLVALIPKIKNICSVAGAPGLALCVDSQGEPFHESNFGLADVDGGEEVTCNTIFPIGALAKSLTASAVGLLVDSGKLEWTTLVKDVLPGFRSRSDVVTNHLTVVDLLSHRAGLAKFNFWWQGAEGVQLIDKSELLRYYQELEPTGSFRADWAYSNWGYAVVGEVIAAVSGMTYAEYLERKILRPLRMKNTSFRPVDPSSPGVAKPYVAMDDASPRRVAFPAVNSESLMCPAMGGTSTARDLANYATALLKAYRYETNRHGSQPVLRHALTQLTGHMFTDRSMMEKSYALGFYRSQLPSTISGMGANATYVGQLPVVIPGDASAGPVLAHGGSLAGYSTAMVLLPEMNTSIVVCTNSLGLGYASGWVALAVLETIVETPTPSDYVLLASEAAAASAGDVRRLQAFLERDRPQPPEPPRPLEKYVGRYTHTVFRDWFLDIRKRPLSHRLEVVFMGLGSQAWLMEHYSRDTFLWLADREEQVTRGRMPTYLVADHFKLVFQPNDKGEVDGLCWAHEARIPLKEQRFVKKV</sequence>
<dbReference type="Gene3D" id="2.40.128.600">
    <property type="match status" value="1"/>
</dbReference>
<dbReference type="InterPro" id="IPR021860">
    <property type="entry name" value="Peptidase_S12_Pab87-rel_C"/>
</dbReference>
<dbReference type="AlphaFoldDB" id="A0A8K0J9Q8"/>
<dbReference type="Proteomes" id="UP000811619">
    <property type="component" value="Unassembled WGS sequence"/>
</dbReference>
<dbReference type="EMBL" id="SRPY01000182">
    <property type="protein sequence ID" value="KAG5927431.1"/>
    <property type="molecule type" value="Genomic_DNA"/>
</dbReference>
<evidence type="ECO:0000259" key="2">
    <source>
        <dbReference type="Pfam" id="PF00144"/>
    </source>
</evidence>
<dbReference type="Pfam" id="PF11954">
    <property type="entry name" value="DUF3471"/>
    <property type="match status" value="1"/>
</dbReference>
<dbReference type="PANTHER" id="PTHR46825">
    <property type="entry name" value="D-ALANYL-D-ALANINE-CARBOXYPEPTIDASE/ENDOPEPTIDASE AMPH"/>
    <property type="match status" value="1"/>
</dbReference>
<evidence type="ECO:0000313" key="5">
    <source>
        <dbReference type="Proteomes" id="UP000811619"/>
    </source>
</evidence>
<feature type="domain" description="Peptidase S12 Pab87-related C-terminal" evidence="3">
    <location>
        <begin position="420"/>
        <end position="534"/>
    </location>
</feature>
<reference evidence="4" key="1">
    <citation type="journal article" date="2020" name="bioRxiv">
        <title>Whole genome comparisons of ergot fungi reveals the divergence and evolution of species within the genus Claviceps are the result of varying mechanisms driving genome evolution and host range expansion.</title>
        <authorList>
            <person name="Wyka S.A."/>
            <person name="Mondo S.J."/>
            <person name="Liu M."/>
            <person name="Dettman J."/>
            <person name="Nalam V."/>
            <person name="Broders K.D."/>
        </authorList>
    </citation>
    <scope>NUCLEOTIDE SEQUENCE</scope>
    <source>
        <strain evidence="4">CCC 489</strain>
    </source>
</reference>
<proteinExistence type="inferred from homology"/>
<gene>
    <name evidence="4" type="ORF">E4U42_002266</name>
</gene>
<comment type="similarity">
    <text evidence="1">Belongs to the peptidase S12 family.</text>
</comment>
<dbReference type="Pfam" id="PF00144">
    <property type="entry name" value="Beta-lactamase"/>
    <property type="match status" value="1"/>
</dbReference>
<keyword evidence="5" id="KW-1185">Reference proteome</keyword>
<evidence type="ECO:0000259" key="3">
    <source>
        <dbReference type="Pfam" id="PF11954"/>
    </source>
</evidence>